<reference evidence="2" key="1">
    <citation type="submission" date="2020-06" db="EMBL/GenBank/DDBJ databases">
        <title>Analysis procedures for assessing recovery of high quality, complete, closed genomes from Nanopore long read metagenome sequencing.</title>
        <authorList>
            <person name="Bessarab I."/>
            <person name="Arumugam K."/>
            <person name="Haryono M."/>
            <person name="Liu X."/>
            <person name="Roy S."/>
            <person name="Zuniga-Montanez R.E."/>
            <person name="Qiu G."/>
            <person name="Drautz-Moses D.I."/>
            <person name="Law Y.Y."/>
            <person name="Wuertz S."/>
            <person name="Lauro F.M."/>
            <person name="Huson D.H."/>
            <person name="Williams R.B."/>
        </authorList>
    </citation>
    <scope>NUCLEOTIDE SEQUENCE [LARGE SCALE GENOMIC DNA]</scope>
    <source>
        <strain evidence="2">SSD2</strain>
    </source>
</reference>
<dbReference type="KEGG" id="this:HZT40_18535"/>
<dbReference type="Gene3D" id="3.40.630.30">
    <property type="match status" value="1"/>
</dbReference>
<sequence length="139" mass="15681">MAIRYQTNTPLSTDQFIDVLRRSTLGERRPIDDHECMEGMVNNSNLLVTAWDGDKLVGVARSMTDFHYACYLSDLAVDRDYQRQGIGKQLQALTRQQLGRHCKLILIAAPAANAYYQQLGYTAMPRCWVLDAGQALEPS</sequence>
<dbReference type="SUPFAM" id="SSF55729">
    <property type="entry name" value="Acyl-CoA N-acyltransferases (Nat)"/>
    <property type="match status" value="1"/>
</dbReference>
<evidence type="ECO:0000259" key="1">
    <source>
        <dbReference type="PROSITE" id="PS51186"/>
    </source>
</evidence>
<dbReference type="Proteomes" id="UP000510621">
    <property type="component" value="Chromosome"/>
</dbReference>
<keyword evidence="3" id="KW-1185">Reference proteome</keyword>
<dbReference type="InterPro" id="IPR016181">
    <property type="entry name" value="Acyl_CoA_acyltransferase"/>
</dbReference>
<gene>
    <name evidence="2" type="ORF">HZT40_18535</name>
</gene>
<dbReference type="AlphaFoldDB" id="A0A7L6AYV7"/>
<organism evidence="2 3">
    <name type="scientific">Candidatus Thiothrix singaporensis</name>
    <dbReference type="NCBI Taxonomy" id="2799669"/>
    <lineage>
        <taxon>Bacteria</taxon>
        <taxon>Pseudomonadati</taxon>
        <taxon>Pseudomonadota</taxon>
        <taxon>Gammaproteobacteria</taxon>
        <taxon>Thiotrichales</taxon>
        <taxon>Thiotrichaceae</taxon>
        <taxon>Thiothrix</taxon>
    </lineage>
</organism>
<dbReference type="GO" id="GO:0016747">
    <property type="term" value="F:acyltransferase activity, transferring groups other than amino-acyl groups"/>
    <property type="evidence" value="ECO:0007669"/>
    <property type="project" value="InterPro"/>
</dbReference>
<dbReference type="PROSITE" id="PS51186">
    <property type="entry name" value="GNAT"/>
    <property type="match status" value="1"/>
</dbReference>
<protein>
    <submittedName>
        <fullName evidence="2">GNAT family N-acetyltransferase</fullName>
    </submittedName>
</protein>
<dbReference type="Pfam" id="PF13673">
    <property type="entry name" value="Acetyltransf_10"/>
    <property type="match status" value="1"/>
</dbReference>
<evidence type="ECO:0000313" key="2">
    <source>
        <dbReference type="EMBL" id="QLQ34286.1"/>
    </source>
</evidence>
<dbReference type="EMBL" id="CP059265">
    <property type="protein sequence ID" value="QLQ34286.1"/>
    <property type="molecule type" value="Genomic_DNA"/>
</dbReference>
<accession>A0A7L6AYV7</accession>
<name>A0A7L6AYV7_9GAMM</name>
<dbReference type="PANTHER" id="PTHR43233">
    <property type="entry name" value="FAMILY N-ACETYLTRANSFERASE, PUTATIVE (AFU_ORTHOLOGUE AFUA_6G03350)-RELATED"/>
    <property type="match status" value="1"/>
</dbReference>
<evidence type="ECO:0000313" key="3">
    <source>
        <dbReference type="Proteomes" id="UP000510621"/>
    </source>
</evidence>
<dbReference type="InterPro" id="IPR053144">
    <property type="entry name" value="Acetyltransferase_Butenolide"/>
</dbReference>
<dbReference type="InterPro" id="IPR000182">
    <property type="entry name" value="GNAT_dom"/>
</dbReference>
<proteinExistence type="predicted"/>
<dbReference type="PANTHER" id="PTHR43233:SF1">
    <property type="entry name" value="FAMILY N-ACETYLTRANSFERASE, PUTATIVE (AFU_ORTHOLOGUE AFUA_6G03350)-RELATED"/>
    <property type="match status" value="1"/>
</dbReference>
<feature type="domain" description="N-acetyltransferase" evidence="1">
    <location>
        <begin position="3"/>
        <end position="139"/>
    </location>
</feature>
<dbReference type="CDD" id="cd04301">
    <property type="entry name" value="NAT_SF"/>
    <property type="match status" value="1"/>
</dbReference>